<proteinExistence type="inferred from homology"/>
<dbReference type="PANTHER" id="PTHR30469">
    <property type="entry name" value="MULTIDRUG RESISTANCE PROTEIN MDTA"/>
    <property type="match status" value="1"/>
</dbReference>
<accession>A0A8J4H6V7</accession>
<organism evidence="5 6">
    <name type="scientific">Xylanibacillus composti</name>
    <dbReference type="NCBI Taxonomy" id="1572762"/>
    <lineage>
        <taxon>Bacteria</taxon>
        <taxon>Bacillati</taxon>
        <taxon>Bacillota</taxon>
        <taxon>Bacilli</taxon>
        <taxon>Bacillales</taxon>
        <taxon>Paenibacillaceae</taxon>
        <taxon>Xylanibacillus</taxon>
    </lineage>
</organism>
<gene>
    <name evidence="5" type="ORF">XYCOK13_24120</name>
</gene>
<dbReference type="InterPro" id="IPR058647">
    <property type="entry name" value="BSH_CzcB-like"/>
</dbReference>
<feature type="region of interest" description="Disordered" evidence="3">
    <location>
        <begin position="319"/>
        <end position="372"/>
    </location>
</feature>
<feature type="domain" description="CzcB-like barrel-sandwich hybrid" evidence="4">
    <location>
        <begin position="71"/>
        <end position="199"/>
    </location>
</feature>
<reference evidence="5" key="1">
    <citation type="submission" date="2021-04" db="EMBL/GenBank/DDBJ databases">
        <title>Draft genome sequence of Xylanibacillus composti strain K13.</title>
        <authorList>
            <person name="Uke A."/>
            <person name="Chhe C."/>
            <person name="Baramee S."/>
            <person name="Kosugi A."/>
        </authorList>
    </citation>
    <scope>NUCLEOTIDE SEQUENCE</scope>
    <source>
        <strain evidence="5">K13</strain>
    </source>
</reference>
<evidence type="ECO:0000256" key="1">
    <source>
        <dbReference type="ARBA" id="ARBA00009477"/>
    </source>
</evidence>
<dbReference type="RefSeq" id="WP_213412386.1">
    <property type="nucleotide sequence ID" value="NZ_BOVK01000031.1"/>
</dbReference>
<comment type="similarity">
    <text evidence="1">Belongs to the membrane fusion protein (MFP) (TC 8.A.1) family.</text>
</comment>
<feature type="compositionally biased region" description="Polar residues" evidence="3">
    <location>
        <begin position="363"/>
        <end position="372"/>
    </location>
</feature>
<evidence type="ECO:0000313" key="5">
    <source>
        <dbReference type="EMBL" id="GIQ69588.1"/>
    </source>
</evidence>
<keyword evidence="6" id="KW-1185">Reference proteome</keyword>
<dbReference type="InterPro" id="IPR006143">
    <property type="entry name" value="RND_pump_MFP"/>
</dbReference>
<dbReference type="Gene3D" id="2.40.50.100">
    <property type="match status" value="1"/>
</dbReference>
<dbReference type="Pfam" id="PF25973">
    <property type="entry name" value="BSH_CzcB"/>
    <property type="match status" value="1"/>
</dbReference>
<keyword evidence="2" id="KW-0175">Coiled coil</keyword>
<dbReference type="SUPFAM" id="SSF111369">
    <property type="entry name" value="HlyD-like secretion proteins"/>
    <property type="match status" value="1"/>
</dbReference>
<dbReference type="GO" id="GO:0015562">
    <property type="term" value="F:efflux transmembrane transporter activity"/>
    <property type="evidence" value="ECO:0007669"/>
    <property type="project" value="TreeGrafter"/>
</dbReference>
<dbReference type="Proteomes" id="UP000677918">
    <property type="component" value="Unassembled WGS sequence"/>
</dbReference>
<dbReference type="Gene3D" id="2.40.30.170">
    <property type="match status" value="1"/>
</dbReference>
<evidence type="ECO:0000259" key="4">
    <source>
        <dbReference type="Pfam" id="PF25973"/>
    </source>
</evidence>
<dbReference type="AlphaFoldDB" id="A0A8J4H6V7"/>
<evidence type="ECO:0000256" key="2">
    <source>
        <dbReference type="SAM" id="Coils"/>
    </source>
</evidence>
<dbReference type="PANTHER" id="PTHR30469:SF33">
    <property type="entry name" value="SLR1207 PROTEIN"/>
    <property type="match status" value="1"/>
</dbReference>
<dbReference type="EMBL" id="BOVK01000031">
    <property type="protein sequence ID" value="GIQ69588.1"/>
    <property type="molecule type" value="Genomic_DNA"/>
</dbReference>
<evidence type="ECO:0000313" key="6">
    <source>
        <dbReference type="Proteomes" id="UP000677918"/>
    </source>
</evidence>
<feature type="compositionally biased region" description="Basic and acidic residues" evidence="3">
    <location>
        <begin position="322"/>
        <end position="333"/>
    </location>
</feature>
<comment type="caution">
    <text evidence="5">The sequence shown here is derived from an EMBL/GenBank/DDBJ whole genome shotgun (WGS) entry which is preliminary data.</text>
</comment>
<feature type="coiled-coil region" evidence="2">
    <location>
        <begin position="99"/>
        <end position="163"/>
    </location>
</feature>
<dbReference type="NCBIfam" id="TIGR01730">
    <property type="entry name" value="RND_mfp"/>
    <property type="match status" value="1"/>
</dbReference>
<dbReference type="Gene3D" id="2.40.420.20">
    <property type="match status" value="1"/>
</dbReference>
<dbReference type="GO" id="GO:1990281">
    <property type="term" value="C:efflux pump complex"/>
    <property type="evidence" value="ECO:0007669"/>
    <property type="project" value="TreeGrafter"/>
</dbReference>
<evidence type="ECO:0000256" key="3">
    <source>
        <dbReference type="SAM" id="MobiDB-lite"/>
    </source>
</evidence>
<sequence length="465" mass="49021">MKRKTIMWTAVIGVVLVAAAAYGFRWLAEDEAATAPSVATTEVRRGDLAVSVSGTGSIRPSDQTNIKSGKDGTIAEVLVLEGSKVSKGEILITLEREEAVDASRQIRSKELQIEQLELELTELQNRFKSAADESERDNARLGIAKQQLNIEIAREELAELLEDDEPGNEEDYVIRADIDGMVTELDAAAGDQIKAGAALGAIVNYDILHMVASIDELDITKIAIGQEADLYVEALPGEEIGGRVVDIAREGVAQNGVASYDVTIEVLDNNQLKPGMSAEAAIQVEKKENILLLPVDAVASIGGSYFVTVMRETVGVVAQSGNKDRMEEPSTDREEADDGTDGSESSGQDAALRGEAAPPMRSEGSNDGESSLAQRANRFAAEGRGLPAATPDHGTGHRIQIEAGIANEDYIEIVSGLSEGDTVILPNAPVSGQHAFPSGTMSGERFPGGGSVGARGGGVFGGVRP</sequence>
<protein>
    <submittedName>
        <fullName evidence="5">Hemolysin D</fullName>
    </submittedName>
</protein>
<name>A0A8J4H6V7_9BACL</name>